<dbReference type="EMBL" id="CAJNOK010024672">
    <property type="protein sequence ID" value="CAF1379962.1"/>
    <property type="molecule type" value="Genomic_DNA"/>
</dbReference>
<evidence type="ECO:0000313" key="3">
    <source>
        <dbReference type="Proteomes" id="UP000682733"/>
    </source>
</evidence>
<accession>A0A8S2RTY8</accession>
<dbReference type="AlphaFoldDB" id="A0A8S2RTY8"/>
<protein>
    <submittedName>
        <fullName evidence="2">Uncharacterized protein</fullName>
    </submittedName>
</protein>
<organism evidence="2 3">
    <name type="scientific">Didymodactylos carnosus</name>
    <dbReference type="NCBI Taxonomy" id="1234261"/>
    <lineage>
        <taxon>Eukaryota</taxon>
        <taxon>Metazoa</taxon>
        <taxon>Spiralia</taxon>
        <taxon>Gnathifera</taxon>
        <taxon>Rotifera</taxon>
        <taxon>Eurotatoria</taxon>
        <taxon>Bdelloidea</taxon>
        <taxon>Philodinida</taxon>
        <taxon>Philodinidae</taxon>
        <taxon>Didymodactylos</taxon>
    </lineage>
</organism>
<proteinExistence type="predicted"/>
<reference evidence="2" key="1">
    <citation type="submission" date="2021-02" db="EMBL/GenBank/DDBJ databases">
        <authorList>
            <person name="Nowell W R."/>
        </authorList>
    </citation>
    <scope>NUCLEOTIDE SEQUENCE</scope>
</reference>
<sequence length="100" mass="11164">RFLDDERFSAGRTSVVDPALLSGDTARFREEVGGDDCSLLTPIEYLKLFRCSSLLNQLQTYLLDNDRFNISVVALDPSLPTNYTPATTTGDILKMLMVED</sequence>
<name>A0A8S2RTY8_9BILA</name>
<comment type="caution">
    <text evidence="2">The sequence shown here is derived from an EMBL/GenBank/DDBJ whole genome shotgun (WGS) entry which is preliminary data.</text>
</comment>
<dbReference type="Proteomes" id="UP000682733">
    <property type="component" value="Unassembled WGS sequence"/>
</dbReference>
<evidence type="ECO:0000313" key="2">
    <source>
        <dbReference type="EMBL" id="CAF4188443.1"/>
    </source>
</evidence>
<dbReference type="EMBL" id="CAJOBA010046364">
    <property type="protein sequence ID" value="CAF4188443.1"/>
    <property type="molecule type" value="Genomic_DNA"/>
</dbReference>
<evidence type="ECO:0000313" key="1">
    <source>
        <dbReference type="EMBL" id="CAF1379962.1"/>
    </source>
</evidence>
<feature type="non-terminal residue" evidence="2">
    <location>
        <position position="1"/>
    </location>
</feature>
<gene>
    <name evidence="1" type="ORF">OVA965_LOCUS32060</name>
    <name evidence="2" type="ORF">TMI583_LOCUS32913</name>
</gene>
<dbReference type="Proteomes" id="UP000677228">
    <property type="component" value="Unassembled WGS sequence"/>
</dbReference>